<protein>
    <submittedName>
        <fullName evidence="3">YXWGXW repeat-containing protein</fullName>
    </submittedName>
</protein>
<feature type="compositionally biased region" description="Polar residues" evidence="1">
    <location>
        <begin position="189"/>
        <end position="198"/>
    </location>
</feature>
<comment type="caution">
    <text evidence="3">The sequence shown here is derived from an EMBL/GenBank/DDBJ whole genome shotgun (WGS) entry which is preliminary data.</text>
</comment>
<keyword evidence="4" id="KW-1185">Reference proteome</keyword>
<evidence type="ECO:0000313" key="4">
    <source>
        <dbReference type="Proteomes" id="UP000295210"/>
    </source>
</evidence>
<evidence type="ECO:0000256" key="2">
    <source>
        <dbReference type="SAM" id="SignalP"/>
    </source>
</evidence>
<name>A0A4R1L385_9BACT</name>
<dbReference type="Proteomes" id="UP000295210">
    <property type="component" value="Unassembled WGS sequence"/>
</dbReference>
<keyword evidence="2" id="KW-0732">Signal</keyword>
<gene>
    <name evidence="3" type="ORF">C7378_2061</name>
</gene>
<accession>A0A4R1L385</accession>
<feature type="chain" id="PRO_5020740159" evidence="2">
    <location>
        <begin position="26"/>
        <end position="306"/>
    </location>
</feature>
<reference evidence="3 4" key="1">
    <citation type="submission" date="2019-03" db="EMBL/GenBank/DDBJ databases">
        <title>Genomic Encyclopedia of Type Strains, Phase IV (KMG-IV): sequencing the most valuable type-strain genomes for metagenomic binning, comparative biology and taxonomic classification.</title>
        <authorList>
            <person name="Goeker M."/>
        </authorList>
    </citation>
    <scope>NUCLEOTIDE SEQUENCE [LARGE SCALE GENOMIC DNA]</scope>
    <source>
        <strain evidence="3 4">DSM 103428</strain>
    </source>
</reference>
<evidence type="ECO:0000313" key="3">
    <source>
        <dbReference type="EMBL" id="TCK72482.1"/>
    </source>
</evidence>
<proteinExistence type="predicted"/>
<feature type="region of interest" description="Disordered" evidence="1">
    <location>
        <begin position="247"/>
        <end position="306"/>
    </location>
</feature>
<evidence type="ECO:0000256" key="1">
    <source>
        <dbReference type="SAM" id="MobiDB-lite"/>
    </source>
</evidence>
<dbReference type="OrthoDB" id="983175at2"/>
<feature type="region of interest" description="Disordered" evidence="1">
    <location>
        <begin position="167"/>
        <end position="198"/>
    </location>
</feature>
<dbReference type="Pfam" id="PF12779">
    <property type="entry name" value="WXXGXW"/>
    <property type="match status" value="2"/>
</dbReference>
<feature type="signal peptide" evidence="2">
    <location>
        <begin position="1"/>
        <end position="25"/>
    </location>
</feature>
<dbReference type="EMBL" id="SMGK01000003">
    <property type="protein sequence ID" value="TCK72482.1"/>
    <property type="molecule type" value="Genomic_DNA"/>
</dbReference>
<sequence>MKKLLTVRYLLLALLLTGLSSVSFAGVFVSINVAPPPLPVYAQPACPTPGYLWTPGYWAYGPAGYYWVPGVWVAPPRVGYLWTPGYWGFGAGVYQWHPGYWGPHVGFYGGVNYGFGYGGVGFGGGVWQGGVFRYNTAVVNVNQTVIHNTYVDRTVIRNTTINRVSYNGPGGVEARPTAQEQSAMREQHFQPTGEQLSHQQNAAIDRNQLASVNGGHPRNVAMNRINGRRFNEQGRIAQGINSGQMNAREAARAENRQANINRSITQDRRANGGRLTPQERQNINRRQNNASRQIYREKHNGRVAPR</sequence>
<dbReference type="AlphaFoldDB" id="A0A4R1L385"/>
<dbReference type="InterPro" id="IPR024447">
    <property type="entry name" value="YXWGXW_rpt"/>
</dbReference>
<feature type="compositionally biased region" description="Low complexity" evidence="1">
    <location>
        <begin position="278"/>
        <end position="293"/>
    </location>
</feature>
<dbReference type="RefSeq" id="WP_131995842.1">
    <property type="nucleotide sequence ID" value="NZ_SMGK01000003.1"/>
</dbReference>
<organism evidence="3 4">
    <name type="scientific">Acidipila rosea</name>
    <dbReference type="NCBI Taxonomy" id="768535"/>
    <lineage>
        <taxon>Bacteria</taxon>
        <taxon>Pseudomonadati</taxon>
        <taxon>Acidobacteriota</taxon>
        <taxon>Terriglobia</taxon>
        <taxon>Terriglobales</taxon>
        <taxon>Acidobacteriaceae</taxon>
        <taxon>Acidipila</taxon>
    </lineage>
</organism>